<dbReference type="InterPro" id="IPR018824">
    <property type="entry name" value="Conidiation-specific_6"/>
</dbReference>
<name>A0AAE0N9D0_9PEZI</name>
<comment type="caution">
    <text evidence="2">The sequence shown here is derived from an EMBL/GenBank/DDBJ whole genome shotgun (WGS) entry which is preliminary data.</text>
</comment>
<evidence type="ECO:0000313" key="2">
    <source>
        <dbReference type="EMBL" id="KAK3374264.1"/>
    </source>
</evidence>
<feature type="compositionally biased region" description="Basic and acidic residues" evidence="1">
    <location>
        <begin position="220"/>
        <end position="239"/>
    </location>
</feature>
<sequence length="239" mass="25318">MADPGHRKRGLKAATNPRVSEKAKQRDRGILENEFGDIEVETTAKVMPATRSSGGIQKSASHGEMGSASTPAVVHTSPIIKKSASDMGRASLSSSSSSFMHQPSASGMMHEAPVQSSSGGAHQTYGMSRSTRSHDLGGSSESAPTATVHAPATTLHATPTTPMKKTSRTPTPQDPSAVSHSSAYSTAMAEAKDEAEAAGEFDYRQNTMLVATRRPSTNPRDSEKAEDRDRRKLHDMGEV</sequence>
<dbReference type="EMBL" id="JAULSN010000004">
    <property type="protein sequence ID" value="KAK3374264.1"/>
    <property type="molecule type" value="Genomic_DNA"/>
</dbReference>
<feature type="compositionally biased region" description="Polar residues" evidence="1">
    <location>
        <begin position="204"/>
        <end position="219"/>
    </location>
</feature>
<evidence type="ECO:0000313" key="3">
    <source>
        <dbReference type="Proteomes" id="UP001287356"/>
    </source>
</evidence>
<feature type="compositionally biased region" description="Low complexity" evidence="1">
    <location>
        <begin position="143"/>
        <end position="162"/>
    </location>
</feature>
<gene>
    <name evidence="2" type="ORF">B0T24DRAFT_679623</name>
</gene>
<keyword evidence="3" id="KW-1185">Reference proteome</keyword>
<organism evidence="2 3">
    <name type="scientific">Lasiosphaeria ovina</name>
    <dbReference type="NCBI Taxonomy" id="92902"/>
    <lineage>
        <taxon>Eukaryota</taxon>
        <taxon>Fungi</taxon>
        <taxon>Dikarya</taxon>
        <taxon>Ascomycota</taxon>
        <taxon>Pezizomycotina</taxon>
        <taxon>Sordariomycetes</taxon>
        <taxon>Sordariomycetidae</taxon>
        <taxon>Sordariales</taxon>
        <taxon>Lasiosphaeriaceae</taxon>
        <taxon>Lasiosphaeria</taxon>
    </lineage>
</organism>
<dbReference type="AlphaFoldDB" id="A0AAE0N9D0"/>
<evidence type="ECO:0000256" key="1">
    <source>
        <dbReference type="SAM" id="MobiDB-lite"/>
    </source>
</evidence>
<feature type="compositionally biased region" description="Low complexity" evidence="1">
    <location>
        <begin position="85"/>
        <end position="106"/>
    </location>
</feature>
<dbReference type="Proteomes" id="UP001287356">
    <property type="component" value="Unassembled WGS sequence"/>
</dbReference>
<reference evidence="2" key="1">
    <citation type="journal article" date="2023" name="Mol. Phylogenet. Evol.">
        <title>Genome-scale phylogeny and comparative genomics of the fungal order Sordariales.</title>
        <authorList>
            <person name="Hensen N."/>
            <person name="Bonometti L."/>
            <person name="Westerberg I."/>
            <person name="Brannstrom I.O."/>
            <person name="Guillou S."/>
            <person name="Cros-Aarteil S."/>
            <person name="Calhoun S."/>
            <person name="Haridas S."/>
            <person name="Kuo A."/>
            <person name="Mondo S."/>
            <person name="Pangilinan J."/>
            <person name="Riley R."/>
            <person name="LaButti K."/>
            <person name="Andreopoulos B."/>
            <person name="Lipzen A."/>
            <person name="Chen C."/>
            <person name="Yan M."/>
            <person name="Daum C."/>
            <person name="Ng V."/>
            <person name="Clum A."/>
            <person name="Steindorff A."/>
            <person name="Ohm R.A."/>
            <person name="Martin F."/>
            <person name="Silar P."/>
            <person name="Natvig D.O."/>
            <person name="Lalanne C."/>
            <person name="Gautier V."/>
            <person name="Ament-Velasquez S.L."/>
            <person name="Kruys A."/>
            <person name="Hutchinson M.I."/>
            <person name="Powell A.J."/>
            <person name="Barry K."/>
            <person name="Miller A.N."/>
            <person name="Grigoriev I.V."/>
            <person name="Debuchy R."/>
            <person name="Gladieux P."/>
            <person name="Hiltunen Thoren M."/>
            <person name="Johannesson H."/>
        </authorList>
    </citation>
    <scope>NUCLEOTIDE SEQUENCE</scope>
    <source>
        <strain evidence="2">CBS 958.72</strain>
    </source>
</reference>
<feature type="compositionally biased region" description="Basic residues" evidence="1">
    <location>
        <begin position="1"/>
        <end position="11"/>
    </location>
</feature>
<feature type="compositionally biased region" description="Polar residues" evidence="1">
    <location>
        <begin position="114"/>
        <end position="130"/>
    </location>
</feature>
<feature type="region of interest" description="Disordered" evidence="1">
    <location>
        <begin position="1"/>
        <end position="29"/>
    </location>
</feature>
<protein>
    <submittedName>
        <fullName evidence="2">Uncharacterized protein</fullName>
    </submittedName>
</protein>
<feature type="compositionally biased region" description="Polar residues" evidence="1">
    <location>
        <begin position="168"/>
        <end position="185"/>
    </location>
</feature>
<feature type="compositionally biased region" description="Basic and acidic residues" evidence="1">
    <location>
        <begin position="19"/>
        <end position="29"/>
    </location>
</feature>
<proteinExistence type="predicted"/>
<accession>A0AAE0N9D0</accession>
<dbReference type="Pfam" id="PF10346">
    <property type="entry name" value="Con-6"/>
    <property type="match status" value="1"/>
</dbReference>
<feature type="region of interest" description="Disordered" evidence="1">
    <location>
        <begin position="44"/>
        <end position="239"/>
    </location>
</feature>
<reference evidence="2" key="2">
    <citation type="submission" date="2023-06" db="EMBL/GenBank/DDBJ databases">
        <authorList>
            <consortium name="Lawrence Berkeley National Laboratory"/>
            <person name="Haridas S."/>
            <person name="Hensen N."/>
            <person name="Bonometti L."/>
            <person name="Westerberg I."/>
            <person name="Brannstrom I.O."/>
            <person name="Guillou S."/>
            <person name="Cros-Aarteil S."/>
            <person name="Calhoun S."/>
            <person name="Kuo A."/>
            <person name="Mondo S."/>
            <person name="Pangilinan J."/>
            <person name="Riley R."/>
            <person name="Labutti K."/>
            <person name="Andreopoulos B."/>
            <person name="Lipzen A."/>
            <person name="Chen C."/>
            <person name="Yanf M."/>
            <person name="Daum C."/>
            <person name="Ng V."/>
            <person name="Clum A."/>
            <person name="Steindorff A."/>
            <person name="Ohm R."/>
            <person name="Martin F."/>
            <person name="Silar P."/>
            <person name="Natvig D."/>
            <person name="Lalanne C."/>
            <person name="Gautier V."/>
            <person name="Ament-Velasquez S.L."/>
            <person name="Kruys A."/>
            <person name="Hutchinson M.I."/>
            <person name="Powell A.J."/>
            <person name="Barry K."/>
            <person name="Miller A.N."/>
            <person name="Grigoriev I.V."/>
            <person name="Debuchy R."/>
            <person name="Gladieux P."/>
            <person name="Thoren M.H."/>
            <person name="Johannesson H."/>
        </authorList>
    </citation>
    <scope>NUCLEOTIDE SEQUENCE</scope>
    <source>
        <strain evidence="2">CBS 958.72</strain>
    </source>
</reference>
<feature type="compositionally biased region" description="Polar residues" evidence="1">
    <location>
        <begin position="50"/>
        <end position="60"/>
    </location>
</feature>